<proteinExistence type="predicted"/>
<comment type="caution">
    <text evidence="3">The sequence shown here is derived from an EMBL/GenBank/DDBJ whole genome shotgun (WGS) entry which is preliminary data.</text>
</comment>
<evidence type="ECO:0000313" key="4">
    <source>
        <dbReference type="Proteomes" id="UP001595615"/>
    </source>
</evidence>
<keyword evidence="4" id="KW-1185">Reference proteome</keyword>
<reference evidence="4" key="1">
    <citation type="journal article" date="2019" name="Int. J. Syst. Evol. Microbiol.">
        <title>The Global Catalogue of Microorganisms (GCM) 10K type strain sequencing project: providing services to taxonomists for standard genome sequencing and annotation.</title>
        <authorList>
            <consortium name="The Broad Institute Genomics Platform"/>
            <consortium name="The Broad Institute Genome Sequencing Center for Infectious Disease"/>
            <person name="Wu L."/>
            <person name="Ma J."/>
        </authorList>
    </citation>
    <scope>NUCLEOTIDE SEQUENCE [LARGE SCALE GENOMIC DNA]</scope>
    <source>
        <strain evidence="4">KCTC 42644</strain>
    </source>
</reference>
<dbReference type="Proteomes" id="UP001595615">
    <property type="component" value="Unassembled WGS sequence"/>
</dbReference>
<feature type="signal peptide" evidence="2">
    <location>
        <begin position="1"/>
        <end position="20"/>
    </location>
</feature>
<feature type="chain" id="PRO_5045495284" description="Lipoprotein" evidence="2">
    <location>
        <begin position="21"/>
        <end position="90"/>
    </location>
</feature>
<evidence type="ECO:0000313" key="3">
    <source>
        <dbReference type="EMBL" id="MFC3713174.1"/>
    </source>
</evidence>
<sequence length="90" mass="8939">MIRTLALVALLTLAACGDDAEQAAPAEAAAVTEDTGFGGDVAAATRHAAADVEAAAREAGSMDAPVTRRPAPTQPPEAPAEEAEAEPATE</sequence>
<accession>A0ABV7XES7</accession>
<name>A0ABV7XES7_9SPHN</name>
<organism evidence="3 4">
    <name type="scientific">Sphingoaurantiacus capsulatus</name>
    <dbReference type="NCBI Taxonomy" id="1771310"/>
    <lineage>
        <taxon>Bacteria</taxon>
        <taxon>Pseudomonadati</taxon>
        <taxon>Pseudomonadota</taxon>
        <taxon>Alphaproteobacteria</taxon>
        <taxon>Sphingomonadales</taxon>
        <taxon>Sphingosinicellaceae</taxon>
        <taxon>Sphingoaurantiacus</taxon>
    </lineage>
</organism>
<protein>
    <recommendedName>
        <fullName evidence="5">Lipoprotein</fullName>
    </recommendedName>
</protein>
<dbReference type="RefSeq" id="WP_380861407.1">
    <property type="nucleotide sequence ID" value="NZ_JBHRXV010000010.1"/>
</dbReference>
<evidence type="ECO:0000256" key="1">
    <source>
        <dbReference type="SAM" id="MobiDB-lite"/>
    </source>
</evidence>
<gene>
    <name evidence="3" type="ORF">ACFOMD_11360</name>
</gene>
<feature type="compositionally biased region" description="Acidic residues" evidence="1">
    <location>
        <begin position="79"/>
        <end position="90"/>
    </location>
</feature>
<feature type="region of interest" description="Disordered" evidence="1">
    <location>
        <begin position="49"/>
        <end position="90"/>
    </location>
</feature>
<evidence type="ECO:0008006" key="5">
    <source>
        <dbReference type="Google" id="ProtNLM"/>
    </source>
</evidence>
<dbReference type="EMBL" id="JBHRXV010000010">
    <property type="protein sequence ID" value="MFC3713174.1"/>
    <property type="molecule type" value="Genomic_DNA"/>
</dbReference>
<dbReference type="PROSITE" id="PS51257">
    <property type="entry name" value="PROKAR_LIPOPROTEIN"/>
    <property type="match status" value="1"/>
</dbReference>
<evidence type="ECO:0000256" key="2">
    <source>
        <dbReference type="SAM" id="SignalP"/>
    </source>
</evidence>
<keyword evidence="2" id="KW-0732">Signal</keyword>